<keyword evidence="5" id="KW-1185">Reference proteome</keyword>
<keyword evidence="1" id="KW-1133">Transmembrane helix</keyword>
<dbReference type="Pfam" id="PF00563">
    <property type="entry name" value="EAL"/>
    <property type="match status" value="1"/>
</dbReference>
<dbReference type="SMART" id="SM00052">
    <property type="entry name" value="EAL"/>
    <property type="match status" value="1"/>
</dbReference>
<name>A0A1M6K179_9FIRM</name>
<feature type="transmembrane region" description="Helical" evidence="1">
    <location>
        <begin position="134"/>
        <end position="153"/>
    </location>
</feature>
<feature type="transmembrane region" description="Helical" evidence="1">
    <location>
        <begin position="173"/>
        <end position="192"/>
    </location>
</feature>
<evidence type="ECO:0000313" key="5">
    <source>
        <dbReference type="Proteomes" id="UP000184342"/>
    </source>
</evidence>
<evidence type="ECO:0000259" key="2">
    <source>
        <dbReference type="PROSITE" id="PS50883"/>
    </source>
</evidence>
<evidence type="ECO:0000259" key="3">
    <source>
        <dbReference type="PROSITE" id="PS50887"/>
    </source>
</evidence>
<dbReference type="SUPFAM" id="SSF55073">
    <property type="entry name" value="Nucleotide cyclase"/>
    <property type="match status" value="1"/>
</dbReference>
<reference evidence="4 5" key="1">
    <citation type="submission" date="2016-11" db="EMBL/GenBank/DDBJ databases">
        <authorList>
            <person name="Jaros S."/>
            <person name="Januszkiewicz K."/>
            <person name="Wedrychowicz H."/>
        </authorList>
    </citation>
    <scope>NUCLEOTIDE SEQUENCE [LARGE SCALE GENOMIC DNA]</scope>
    <source>
        <strain evidence="4 5">DSM 15970</strain>
    </source>
</reference>
<gene>
    <name evidence="4" type="ORF">SAMN02745691_02115</name>
</gene>
<dbReference type="GO" id="GO:0071111">
    <property type="term" value="F:cyclic-guanylate-specific phosphodiesterase activity"/>
    <property type="evidence" value="ECO:0007669"/>
    <property type="project" value="InterPro"/>
</dbReference>
<dbReference type="InterPro" id="IPR000160">
    <property type="entry name" value="GGDEF_dom"/>
</dbReference>
<dbReference type="RefSeq" id="WP_073994373.1">
    <property type="nucleotide sequence ID" value="NZ_FQYT01000024.1"/>
</dbReference>
<dbReference type="OrthoDB" id="9805474at2"/>
<dbReference type="InterPro" id="IPR001633">
    <property type="entry name" value="EAL_dom"/>
</dbReference>
<keyword evidence="1" id="KW-0812">Transmembrane</keyword>
<feature type="transmembrane region" description="Helical" evidence="1">
    <location>
        <begin position="101"/>
        <end position="122"/>
    </location>
</feature>
<dbReference type="InterPro" id="IPR029787">
    <property type="entry name" value="Nucleotide_cyclase"/>
</dbReference>
<evidence type="ECO:0000256" key="1">
    <source>
        <dbReference type="SAM" id="Phobius"/>
    </source>
</evidence>
<dbReference type="Pfam" id="PF00990">
    <property type="entry name" value="GGDEF"/>
    <property type="match status" value="1"/>
</dbReference>
<dbReference type="PANTHER" id="PTHR33121:SF71">
    <property type="entry name" value="OXYGEN SENSOR PROTEIN DOSP"/>
    <property type="match status" value="1"/>
</dbReference>
<dbReference type="Gene3D" id="3.20.20.450">
    <property type="entry name" value="EAL domain"/>
    <property type="match status" value="1"/>
</dbReference>
<dbReference type="NCBIfam" id="TIGR00254">
    <property type="entry name" value="GGDEF"/>
    <property type="match status" value="1"/>
</dbReference>
<dbReference type="InterPro" id="IPR043128">
    <property type="entry name" value="Rev_trsase/Diguanyl_cyclase"/>
</dbReference>
<dbReference type="AlphaFoldDB" id="A0A1M6K179"/>
<dbReference type="PROSITE" id="PS50883">
    <property type="entry name" value="EAL"/>
    <property type="match status" value="1"/>
</dbReference>
<feature type="transmembrane region" description="Helical" evidence="1">
    <location>
        <begin position="66"/>
        <end position="89"/>
    </location>
</feature>
<feature type="transmembrane region" description="Helical" evidence="1">
    <location>
        <begin position="297"/>
        <end position="314"/>
    </location>
</feature>
<dbReference type="PANTHER" id="PTHR33121">
    <property type="entry name" value="CYCLIC DI-GMP PHOSPHODIESTERASE PDEF"/>
    <property type="match status" value="1"/>
</dbReference>
<keyword evidence="1" id="KW-0472">Membrane</keyword>
<dbReference type="InterPro" id="IPR050706">
    <property type="entry name" value="Cyclic-di-GMP_PDE-like"/>
</dbReference>
<feature type="transmembrane region" description="Helical" evidence="1">
    <location>
        <begin position="232"/>
        <end position="252"/>
    </location>
</feature>
<dbReference type="EMBL" id="FQYT01000024">
    <property type="protein sequence ID" value="SHJ52741.1"/>
    <property type="molecule type" value="Genomic_DNA"/>
</dbReference>
<feature type="transmembrane region" description="Helical" evidence="1">
    <location>
        <begin position="199"/>
        <end position="220"/>
    </location>
</feature>
<feature type="domain" description="EAL" evidence="2">
    <location>
        <begin position="523"/>
        <end position="781"/>
    </location>
</feature>
<accession>A0A1M6K179</accession>
<dbReference type="PROSITE" id="PS50887">
    <property type="entry name" value="GGDEF"/>
    <property type="match status" value="1"/>
</dbReference>
<dbReference type="Proteomes" id="UP000184342">
    <property type="component" value="Unassembled WGS sequence"/>
</dbReference>
<protein>
    <submittedName>
        <fullName evidence="4">Diguanylate cyclase (GGDEF) domain-containing protein</fullName>
    </submittedName>
</protein>
<dbReference type="SUPFAM" id="SSF141868">
    <property type="entry name" value="EAL domain-like"/>
    <property type="match status" value="1"/>
</dbReference>
<evidence type="ECO:0000313" key="4">
    <source>
        <dbReference type="EMBL" id="SHJ52741.1"/>
    </source>
</evidence>
<organism evidence="4 5">
    <name type="scientific">Parasporobacterium paucivorans DSM 15970</name>
    <dbReference type="NCBI Taxonomy" id="1122934"/>
    <lineage>
        <taxon>Bacteria</taxon>
        <taxon>Bacillati</taxon>
        <taxon>Bacillota</taxon>
        <taxon>Clostridia</taxon>
        <taxon>Lachnospirales</taxon>
        <taxon>Lachnospiraceae</taxon>
        <taxon>Parasporobacterium</taxon>
    </lineage>
</organism>
<dbReference type="STRING" id="1122934.SAMN02745691_02115"/>
<feature type="transmembrane region" description="Helical" evidence="1">
    <location>
        <begin position="15"/>
        <end position="32"/>
    </location>
</feature>
<dbReference type="InterPro" id="IPR035919">
    <property type="entry name" value="EAL_sf"/>
</dbReference>
<proteinExistence type="predicted"/>
<feature type="transmembrane region" description="Helical" evidence="1">
    <location>
        <begin position="38"/>
        <end position="59"/>
    </location>
</feature>
<dbReference type="CDD" id="cd01948">
    <property type="entry name" value="EAL"/>
    <property type="match status" value="1"/>
</dbReference>
<dbReference type="CDD" id="cd01949">
    <property type="entry name" value="GGDEF"/>
    <property type="match status" value="1"/>
</dbReference>
<feature type="domain" description="GGDEF" evidence="3">
    <location>
        <begin position="385"/>
        <end position="518"/>
    </location>
</feature>
<dbReference type="Gene3D" id="3.30.70.270">
    <property type="match status" value="1"/>
</dbReference>
<sequence>MKFRITNQAIITKKLFVWYIPAVLLLIHGFMLMNDIEFWENVVTPLLIIFSAISLIPILRKRTPNFMSVFFFMAGLFVFGIAESIWSVVEGVLHQMPSENVYLAYFYTLANVCFFAAAIAYMYTNQKCFNLIQLLQDLIASMLMGIGFIVMIYYDTQIFGKVEVGIENTSNFIFLLTNTLTLIILVGIGLSFRIKRLRWGGNIILSSLVIFFLADSFYVSEVTNNMYVPYGFLDWVYAFSLLFLSAGVKVAYNEFEEMSVCTIRMAKQNEGPIRHMWLLISIPILDFLLCGLRLNHVIYFASVIIIHIVLSLHIQKNIFSEKSLKTNLEVNELLRKKVEERTLQLRTMNTNLSYLLKHDNLTGLENRDSFFEQLDEILLKCRQNETVHLLILDVNHFRMVNELYGDSVGDKVLIEIAKRLESVCKEEYALARIYGDEFTIFWGGTDDKCRMKMLTENLCAAFSDSLVIEPFSIPINIHMGIASFPENAKNRVDLINCAKIALKQVKSSKTESYALYDETLHQQERRKQELELALRDSDFGRELKLYFQPEYEPTGTTLIGMEALLRWRSPALGLVGPVEFIPIAEETGLILEIGEWVMKTAMEQIRDWNKRYETEFFVGINISAVQLQNTGFVGLVRKLIEETGVNASQLNFEITESSTLNPNGAAVSILKQLSEMGISIAVDDFGTGYSSYGYIKRFSIDILKIDKQLIDTITTNPNDAQVVKAIIAMASALNIRTIAEGVETKEQARLLKKMNCDIIQGYLFGKPVPAEEFADLHLDKEECEIIA</sequence>
<dbReference type="SMART" id="SM00267">
    <property type="entry name" value="GGDEF"/>
    <property type="match status" value="1"/>
</dbReference>